<organism evidence="9">
    <name type="scientific">Spirodela intermedia</name>
    <name type="common">Intermediate duckweed</name>
    <dbReference type="NCBI Taxonomy" id="51605"/>
    <lineage>
        <taxon>Eukaryota</taxon>
        <taxon>Viridiplantae</taxon>
        <taxon>Streptophyta</taxon>
        <taxon>Embryophyta</taxon>
        <taxon>Tracheophyta</taxon>
        <taxon>Spermatophyta</taxon>
        <taxon>Magnoliopsida</taxon>
        <taxon>Liliopsida</taxon>
        <taxon>Araceae</taxon>
        <taxon>Lemnoideae</taxon>
        <taxon>Spirodela</taxon>
    </lineage>
</organism>
<evidence type="ECO:0000313" key="10">
    <source>
        <dbReference type="Proteomes" id="UP001189122"/>
    </source>
</evidence>
<feature type="domain" description="Manganese/iron superoxide dismutase N-terminal" evidence="7">
    <location>
        <begin position="61"/>
        <end position="144"/>
    </location>
</feature>
<dbReference type="Pfam" id="PF02777">
    <property type="entry name" value="Sod_Fe_C"/>
    <property type="match status" value="1"/>
</dbReference>
<dbReference type="InterPro" id="IPR019832">
    <property type="entry name" value="Mn/Fe_SOD_C"/>
</dbReference>
<evidence type="ECO:0000313" key="9">
    <source>
        <dbReference type="EMBL" id="CAA2634875.1"/>
    </source>
</evidence>
<evidence type="ECO:0000259" key="7">
    <source>
        <dbReference type="Pfam" id="PF00081"/>
    </source>
</evidence>
<reference evidence="9 10" key="1">
    <citation type="submission" date="2019-12" db="EMBL/GenBank/DDBJ databases">
        <authorList>
            <person name="Scholz U."/>
            <person name="Mascher M."/>
            <person name="Fiebig A."/>
        </authorList>
    </citation>
    <scope>NUCLEOTIDE SEQUENCE</scope>
</reference>
<evidence type="ECO:0000259" key="8">
    <source>
        <dbReference type="Pfam" id="PF02777"/>
    </source>
</evidence>
<feature type="compositionally biased region" description="Acidic residues" evidence="6">
    <location>
        <begin position="267"/>
        <end position="290"/>
    </location>
</feature>
<sequence>MHLSAVATDAEGYIFLKLTYECKLSKIRIKFRKACEKQKKKKKRIRKMVGRCRTRITAQLELKAPPYSLDALEPYMSRETLEYHWGKHHRGYVDNLNKQISGTDLDGLALEEIVVRSYNRGNPLPPSTMLPRSIWNHDFFWSSMKPGGGGQPRGVLLELIERDFGSLEGLLNEFKQAALTQFEKDNKLVVQKSPNAVNPLVWDYHPLLVVDVWEHAYYVDYQNRRPEFVSTFIEKLISWDAVSARLEEAIAQAAARAEEDERRREEEDGVMDDGDAIEMYLDTENESEAE</sequence>
<dbReference type="Gene3D" id="1.10.287.990">
    <property type="entry name" value="Fe,Mn superoxide dismutase (SOD) domain"/>
    <property type="match status" value="1"/>
</dbReference>
<dbReference type="Pfam" id="PF00081">
    <property type="entry name" value="Sod_Fe_N"/>
    <property type="match status" value="1"/>
</dbReference>
<dbReference type="GO" id="GO:0046872">
    <property type="term" value="F:metal ion binding"/>
    <property type="evidence" value="ECO:0007669"/>
    <property type="project" value="UniProtKB-KW"/>
</dbReference>
<dbReference type="EC" id="1.15.1.1" evidence="3"/>
<evidence type="ECO:0000256" key="4">
    <source>
        <dbReference type="ARBA" id="ARBA00022723"/>
    </source>
</evidence>
<keyword evidence="5" id="KW-0560">Oxidoreductase</keyword>
<dbReference type="Proteomes" id="UP001189122">
    <property type="component" value="Unassembled WGS sequence"/>
</dbReference>
<dbReference type="SUPFAM" id="SSF46609">
    <property type="entry name" value="Fe,Mn superoxide dismutase (SOD), N-terminal domain"/>
    <property type="match status" value="1"/>
</dbReference>
<dbReference type="PANTHER" id="PTHR42769:SF3">
    <property type="entry name" value="SUPEROXIDE DISMUTASE [FE] 2, CHLOROPLASTIC"/>
    <property type="match status" value="1"/>
</dbReference>
<evidence type="ECO:0000256" key="1">
    <source>
        <dbReference type="ARBA" id="ARBA00001962"/>
    </source>
</evidence>
<comment type="cofactor">
    <cofactor evidence="1">
        <name>Fe cation</name>
        <dbReference type="ChEBI" id="CHEBI:24875"/>
    </cofactor>
</comment>
<dbReference type="PROSITE" id="PS00088">
    <property type="entry name" value="SOD_MN"/>
    <property type="match status" value="1"/>
</dbReference>
<dbReference type="InterPro" id="IPR001189">
    <property type="entry name" value="Mn/Fe_SOD"/>
</dbReference>
<dbReference type="InterPro" id="IPR019831">
    <property type="entry name" value="Mn/Fe_SOD_N"/>
</dbReference>
<dbReference type="PANTHER" id="PTHR42769">
    <property type="entry name" value="SUPEROXIDE DISMUTASE"/>
    <property type="match status" value="1"/>
</dbReference>
<gene>
    <name evidence="9" type="ORF">SI7747_18020264</name>
</gene>
<dbReference type="InterPro" id="IPR036324">
    <property type="entry name" value="Mn/Fe_SOD_N_sf"/>
</dbReference>
<evidence type="ECO:0000256" key="5">
    <source>
        <dbReference type="ARBA" id="ARBA00023002"/>
    </source>
</evidence>
<dbReference type="EMBL" id="LR743605">
    <property type="protein sequence ID" value="CAA2634875.1"/>
    <property type="molecule type" value="Genomic_DNA"/>
</dbReference>
<protein>
    <recommendedName>
        <fullName evidence="3">superoxide dismutase</fullName>
        <ecNumber evidence="3">1.15.1.1</ecNumber>
    </recommendedName>
</protein>
<dbReference type="InterPro" id="IPR019833">
    <property type="entry name" value="Mn/Fe_SOD_BS"/>
</dbReference>
<dbReference type="AlphaFoldDB" id="A0A7I8JUI2"/>
<dbReference type="Gene3D" id="3.55.40.20">
    <property type="entry name" value="Iron/manganese superoxide dismutase, C-terminal domain"/>
    <property type="match status" value="1"/>
</dbReference>
<dbReference type="SUPFAM" id="SSF54719">
    <property type="entry name" value="Fe,Mn superoxide dismutase (SOD), C-terminal domain"/>
    <property type="match status" value="1"/>
</dbReference>
<feature type="region of interest" description="Disordered" evidence="6">
    <location>
        <begin position="255"/>
        <end position="290"/>
    </location>
</feature>
<feature type="compositionally biased region" description="Basic and acidic residues" evidence="6">
    <location>
        <begin position="256"/>
        <end position="266"/>
    </location>
</feature>
<evidence type="ECO:0000256" key="6">
    <source>
        <dbReference type="SAM" id="MobiDB-lite"/>
    </source>
</evidence>
<dbReference type="PRINTS" id="PR01703">
    <property type="entry name" value="MNSODISMTASE"/>
</dbReference>
<feature type="domain" description="Manganese/iron superoxide dismutase C-terminal" evidence="8">
    <location>
        <begin position="153"/>
        <end position="245"/>
    </location>
</feature>
<proteinExistence type="inferred from homology"/>
<name>A0A7I8JUI2_SPIIN</name>
<dbReference type="InterPro" id="IPR036314">
    <property type="entry name" value="SOD_C_sf"/>
</dbReference>
<evidence type="ECO:0000256" key="3">
    <source>
        <dbReference type="ARBA" id="ARBA00012682"/>
    </source>
</evidence>
<dbReference type="EMBL" id="CACRZD030000018">
    <property type="protein sequence ID" value="CAA6673848.1"/>
    <property type="molecule type" value="Genomic_DNA"/>
</dbReference>
<keyword evidence="4" id="KW-0479">Metal-binding</keyword>
<accession>A0A7I8JUI2</accession>
<comment type="similarity">
    <text evidence="2">Belongs to the iron/manganese superoxide dismutase family.</text>
</comment>
<dbReference type="GO" id="GO:0004784">
    <property type="term" value="F:superoxide dismutase activity"/>
    <property type="evidence" value="ECO:0007669"/>
    <property type="project" value="UniProtKB-EC"/>
</dbReference>
<evidence type="ECO:0000256" key="2">
    <source>
        <dbReference type="ARBA" id="ARBA00008714"/>
    </source>
</evidence>
<keyword evidence="10" id="KW-1185">Reference proteome</keyword>
<dbReference type="GO" id="GO:0042644">
    <property type="term" value="C:chloroplast nucleoid"/>
    <property type="evidence" value="ECO:0007669"/>
    <property type="project" value="TreeGrafter"/>
</dbReference>